<dbReference type="GO" id="GO:0004713">
    <property type="term" value="F:protein tyrosine kinase activity"/>
    <property type="evidence" value="ECO:0007669"/>
    <property type="project" value="TreeGrafter"/>
</dbReference>
<evidence type="ECO:0000256" key="1">
    <source>
        <dbReference type="SAM" id="Phobius"/>
    </source>
</evidence>
<keyword evidence="3" id="KW-1185">Reference proteome</keyword>
<dbReference type="EMBL" id="ANBP01000012">
    <property type="protein sequence ID" value="KAB7756726.1"/>
    <property type="molecule type" value="Genomic_DNA"/>
</dbReference>
<keyword evidence="1" id="KW-0472">Membrane</keyword>
<keyword evidence="1" id="KW-1133">Transmembrane helix</keyword>
<name>A0A5N5V4L7_MYCPH</name>
<keyword evidence="1" id="KW-0812">Transmembrane</keyword>
<sequence length="223" mass="23953">MKPPAFVPKARDYLRMLVQSWWVILCATALSGLAGWLVYAYGPHHYQANAQLFVLTPGNATTIDAYYGQLNAATRAPTFTGLARSSQVTMRTIEQLGLPETPDALAARITVLPRTQVVLDVAVVGDEPDQTRATAEAVVENMVALAQQLNTVETGDTELVAIDDGAATVQRLESRTTLIAEGAGVGFALSALLVLAYGLIRDKLLARGQVGRLIDEFRAVSDE</sequence>
<dbReference type="PANTHER" id="PTHR32309">
    <property type="entry name" value="TYROSINE-PROTEIN KINASE"/>
    <property type="match status" value="1"/>
</dbReference>
<evidence type="ECO:0000313" key="3">
    <source>
        <dbReference type="Proteomes" id="UP000325690"/>
    </source>
</evidence>
<feature type="transmembrane region" description="Helical" evidence="1">
    <location>
        <begin position="20"/>
        <end position="41"/>
    </location>
</feature>
<proteinExistence type="predicted"/>
<dbReference type="GO" id="GO:0005886">
    <property type="term" value="C:plasma membrane"/>
    <property type="evidence" value="ECO:0007669"/>
    <property type="project" value="TreeGrafter"/>
</dbReference>
<organism evidence="2 3">
    <name type="scientific">Mycolicibacterium phlei DSM 43239 = CCUG 21000</name>
    <dbReference type="NCBI Taxonomy" id="1226750"/>
    <lineage>
        <taxon>Bacteria</taxon>
        <taxon>Bacillati</taxon>
        <taxon>Actinomycetota</taxon>
        <taxon>Actinomycetes</taxon>
        <taxon>Mycobacteriales</taxon>
        <taxon>Mycobacteriaceae</taxon>
        <taxon>Mycolicibacterium</taxon>
    </lineage>
</organism>
<dbReference type="PANTHER" id="PTHR32309:SF13">
    <property type="entry name" value="FERRIC ENTEROBACTIN TRANSPORT PROTEIN FEPE"/>
    <property type="match status" value="1"/>
</dbReference>
<dbReference type="Proteomes" id="UP000325690">
    <property type="component" value="Unassembled WGS sequence"/>
</dbReference>
<dbReference type="AlphaFoldDB" id="A0A5N5V4L7"/>
<dbReference type="InterPro" id="IPR050445">
    <property type="entry name" value="Bact_polysacc_biosynth/exp"/>
</dbReference>
<feature type="transmembrane region" description="Helical" evidence="1">
    <location>
        <begin position="178"/>
        <end position="200"/>
    </location>
</feature>
<accession>A0A5N5V4L7</accession>
<evidence type="ECO:0000313" key="2">
    <source>
        <dbReference type="EMBL" id="KAB7756726.1"/>
    </source>
</evidence>
<protein>
    <recommendedName>
        <fullName evidence="4">Polysaccharide chain length determinant N-terminal domain-containing protein</fullName>
    </recommendedName>
</protein>
<comment type="caution">
    <text evidence="2">The sequence shown here is derived from an EMBL/GenBank/DDBJ whole genome shotgun (WGS) entry which is preliminary data.</text>
</comment>
<dbReference type="GeneID" id="74301981"/>
<gene>
    <name evidence="2" type="ORF">MPHL21000_10710</name>
</gene>
<reference evidence="2 3" key="1">
    <citation type="submission" date="2012-10" db="EMBL/GenBank/DDBJ databases">
        <title>The draft sequence of the Mycobacterium pheli genome.</title>
        <authorList>
            <person name="Pettersson B.M.F."/>
            <person name="Das S."/>
            <person name="Dasgupta S."/>
            <person name="Bhattacharya A."/>
            <person name="Kirsebom L.A."/>
        </authorList>
    </citation>
    <scope>NUCLEOTIDE SEQUENCE [LARGE SCALE GENOMIC DNA]</scope>
    <source>
        <strain evidence="2 3">CCUG 21000</strain>
    </source>
</reference>
<evidence type="ECO:0008006" key="4">
    <source>
        <dbReference type="Google" id="ProtNLM"/>
    </source>
</evidence>
<dbReference type="RefSeq" id="WP_061481484.1">
    <property type="nucleotide sequence ID" value="NZ_ANBO01000023.1"/>
</dbReference>